<accession>W1PXP5</accession>
<dbReference type="EMBL" id="KI392605">
    <property type="protein sequence ID" value="ERN12769.1"/>
    <property type="molecule type" value="Genomic_DNA"/>
</dbReference>
<organism evidence="1 2">
    <name type="scientific">Amborella trichopoda</name>
    <dbReference type="NCBI Taxonomy" id="13333"/>
    <lineage>
        <taxon>Eukaryota</taxon>
        <taxon>Viridiplantae</taxon>
        <taxon>Streptophyta</taxon>
        <taxon>Embryophyta</taxon>
        <taxon>Tracheophyta</taxon>
        <taxon>Spermatophyta</taxon>
        <taxon>Magnoliopsida</taxon>
        <taxon>Amborellales</taxon>
        <taxon>Amborellaceae</taxon>
        <taxon>Amborella</taxon>
    </lineage>
</organism>
<dbReference type="Gramene" id="ERN12769">
    <property type="protein sequence ID" value="ERN12769"/>
    <property type="gene ID" value="AMTR_s00043p00191550"/>
</dbReference>
<dbReference type="Proteomes" id="UP000017836">
    <property type="component" value="Unassembled WGS sequence"/>
</dbReference>
<name>W1PXP5_AMBTC</name>
<evidence type="ECO:0000313" key="2">
    <source>
        <dbReference type="Proteomes" id="UP000017836"/>
    </source>
</evidence>
<protein>
    <submittedName>
        <fullName evidence="1">Uncharacterized protein</fullName>
    </submittedName>
</protein>
<dbReference type="AlphaFoldDB" id="W1PXP5"/>
<reference evidence="2" key="1">
    <citation type="journal article" date="2013" name="Science">
        <title>The Amborella genome and the evolution of flowering plants.</title>
        <authorList>
            <consortium name="Amborella Genome Project"/>
        </authorList>
    </citation>
    <scope>NUCLEOTIDE SEQUENCE [LARGE SCALE GENOMIC DNA]</scope>
</reference>
<dbReference type="HOGENOM" id="CLU_2336425_0_0_1"/>
<sequence length="98" mass="10554">MAEAFPSGTSSCDEVLEDVLKPAPTRATIESPTSASDVIPPFALVEVDSFEGLGDNSEWTLVHVSTPSKDLVEFMMKAFAALSEGQKKVAQEMVKTNY</sequence>
<proteinExistence type="predicted"/>
<keyword evidence="2" id="KW-1185">Reference proteome</keyword>
<gene>
    <name evidence="1" type="ORF">AMTR_s00043p00191550</name>
</gene>
<evidence type="ECO:0000313" key="1">
    <source>
        <dbReference type="EMBL" id="ERN12769.1"/>
    </source>
</evidence>